<gene>
    <name evidence="1" type="ORF">CARN8_1160003</name>
</gene>
<protein>
    <submittedName>
        <fullName evidence="1">Uncharacterized protein</fullName>
    </submittedName>
</protein>
<reference evidence="1" key="1">
    <citation type="submission" date="2018-10" db="EMBL/GenBank/DDBJ databases">
        <authorList>
            <person name="Plewniak F."/>
        </authorList>
    </citation>
    <scope>NUCLEOTIDE SEQUENCE</scope>
</reference>
<dbReference type="EMBL" id="UOYP01000020">
    <property type="protein sequence ID" value="VAY86674.1"/>
    <property type="molecule type" value="Genomic_DNA"/>
</dbReference>
<proteinExistence type="predicted"/>
<accession>A0A3P3ZLL4</accession>
<sequence>MVNTYISCMVQELLLYARVTVDKPDKLSNKKFGWLNVKRLKALRYKKRQGGNNNGN</sequence>
<evidence type="ECO:0000313" key="1">
    <source>
        <dbReference type="EMBL" id="VAY86674.1"/>
    </source>
</evidence>
<organism evidence="1">
    <name type="scientific">mine drainage metagenome</name>
    <dbReference type="NCBI Taxonomy" id="410659"/>
    <lineage>
        <taxon>unclassified sequences</taxon>
        <taxon>metagenomes</taxon>
        <taxon>ecological metagenomes</taxon>
    </lineage>
</organism>
<name>A0A3P3ZLL4_9ZZZZ</name>
<dbReference type="AlphaFoldDB" id="A0A3P3ZLL4"/>